<dbReference type="InterPro" id="IPR008917">
    <property type="entry name" value="TF_DNA-bd_sf"/>
</dbReference>
<keyword evidence="5" id="KW-0804">Transcription</keyword>
<dbReference type="GO" id="GO:0000981">
    <property type="term" value="F:DNA-binding transcription factor activity, RNA polymerase II-specific"/>
    <property type="evidence" value="ECO:0007669"/>
    <property type="project" value="TreeGrafter"/>
</dbReference>
<sequence>MSDESAWKDLVDILWRQDVDLGVEREVFDGCLRQRTEEARRAREREQKRERDLERIMQRLQKLDQETGEFLPSPSSVHSQQSPITQNPLLTALLFSKSQKADFEEAISELPSVPDLQYYLDLLESESPNSPLENIIDMCRNIPSHEENSVDELSDLSDLTKTISESLDVAELSSTPCASLLETCVPALSDSPDSPLNTVLRASPPENLNQMSLTQCQPIFSEFCPDLSISSSTQIHPEESSGPAGWETSRPCVSDSPVLMGFDDSASSGFVDLDASLYASDQSDEELACIQSNYIDLLPVSPDELVTCAQDKPQTQPLPNLKTRRGRRVCRDEQRARALGLPLSVRDIITLPVEPFNEAVSSGKLSNAQLTLIRDIRRRGKNKMAAQSCRKRKMDSLVDLDDEVETLKRQKDEGEEQRERNTTDLRDTKEKLMKLYNVVFSQLRNENGNPYDTKRYKLQLSTDGSVYLLPRSIKNDTLKETSPVAV</sequence>
<dbReference type="AlphaFoldDB" id="A0A5A9NUM7"/>
<dbReference type="EMBL" id="SOYY01000013">
    <property type="protein sequence ID" value="KAA0713422.1"/>
    <property type="molecule type" value="Genomic_DNA"/>
</dbReference>
<dbReference type="SMART" id="SM00338">
    <property type="entry name" value="BRLZ"/>
    <property type="match status" value="1"/>
</dbReference>
<organism evidence="10 11">
    <name type="scientific">Triplophysa tibetana</name>
    <dbReference type="NCBI Taxonomy" id="1572043"/>
    <lineage>
        <taxon>Eukaryota</taxon>
        <taxon>Metazoa</taxon>
        <taxon>Chordata</taxon>
        <taxon>Craniata</taxon>
        <taxon>Vertebrata</taxon>
        <taxon>Euteleostomi</taxon>
        <taxon>Actinopterygii</taxon>
        <taxon>Neopterygii</taxon>
        <taxon>Teleostei</taxon>
        <taxon>Ostariophysi</taxon>
        <taxon>Cypriniformes</taxon>
        <taxon>Nemacheilidae</taxon>
        <taxon>Triplophysa</taxon>
    </lineage>
</organism>
<evidence type="ECO:0000256" key="5">
    <source>
        <dbReference type="ARBA" id="ARBA00023163"/>
    </source>
</evidence>
<dbReference type="PANTHER" id="PTHR24411:SF55">
    <property type="entry name" value="SEGMENTATION PROTEIN CAP'N'COLLAR"/>
    <property type="match status" value="1"/>
</dbReference>
<accession>A0A5A9NUM7</accession>
<gene>
    <name evidence="10" type="ORF">E1301_Tti020058</name>
</gene>
<feature type="coiled-coil region" evidence="7">
    <location>
        <begin position="36"/>
        <end position="66"/>
    </location>
</feature>
<dbReference type="GO" id="GO:0000978">
    <property type="term" value="F:RNA polymerase II cis-regulatory region sequence-specific DNA binding"/>
    <property type="evidence" value="ECO:0007669"/>
    <property type="project" value="InterPro"/>
</dbReference>
<evidence type="ECO:0000256" key="6">
    <source>
        <dbReference type="ARBA" id="ARBA00023242"/>
    </source>
</evidence>
<dbReference type="PROSITE" id="PS50217">
    <property type="entry name" value="BZIP"/>
    <property type="match status" value="1"/>
</dbReference>
<proteinExistence type="inferred from homology"/>
<protein>
    <submittedName>
        <fullName evidence="10">Nuclear factor erythroid 2-related factor 2</fullName>
    </submittedName>
</protein>
<reference evidence="10 11" key="1">
    <citation type="journal article" date="2019" name="Mol. Ecol. Resour.">
        <title>Chromosome-level genome assembly of Triplophysa tibetana, a fish adapted to the harsh high-altitude environment of the Tibetan Plateau.</title>
        <authorList>
            <person name="Yang X."/>
            <person name="Liu H."/>
            <person name="Ma Z."/>
            <person name="Zou Y."/>
            <person name="Zou M."/>
            <person name="Mao Y."/>
            <person name="Li X."/>
            <person name="Wang H."/>
            <person name="Chen T."/>
            <person name="Wang W."/>
            <person name="Yang R."/>
        </authorList>
    </citation>
    <scope>NUCLEOTIDE SEQUENCE [LARGE SCALE GENOMIC DNA]</scope>
    <source>
        <strain evidence="10">TTIB1903HZAU</strain>
        <tissue evidence="10">Muscle</tissue>
    </source>
</reference>
<evidence type="ECO:0000256" key="7">
    <source>
        <dbReference type="SAM" id="Coils"/>
    </source>
</evidence>
<dbReference type="Gene3D" id="1.10.880.10">
    <property type="entry name" value="Transcription factor, Skn-1-like, DNA-binding domain"/>
    <property type="match status" value="1"/>
</dbReference>
<keyword evidence="11" id="KW-1185">Reference proteome</keyword>
<comment type="caution">
    <text evidence="10">The sequence shown here is derived from an EMBL/GenBank/DDBJ whole genome shotgun (WGS) entry which is preliminary data.</text>
</comment>
<feature type="domain" description="BZIP" evidence="9">
    <location>
        <begin position="372"/>
        <end position="435"/>
    </location>
</feature>
<evidence type="ECO:0000313" key="10">
    <source>
        <dbReference type="EMBL" id="KAA0713422.1"/>
    </source>
</evidence>
<dbReference type="InterPro" id="IPR004827">
    <property type="entry name" value="bZIP"/>
</dbReference>
<evidence type="ECO:0000256" key="2">
    <source>
        <dbReference type="ARBA" id="ARBA00023015"/>
    </source>
</evidence>
<dbReference type="Proteomes" id="UP000324632">
    <property type="component" value="Chromosome 13"/>
</dbReference>
<keyword evidence="2" id="KW-0805">Transcription regulation</keyword>
<keyword evidence="6" id="KW-0539">Nucleus</keyword>
<evidence type="ECO:0000256" key="3">
    <source>
        <dbReference type="ARBA" id="ARBA00023125"/>
    </source>
</evidence>
<keyword evidence="3" id="KW-0238">DNA-binding</keyword>
<name>A0A5A9NUM7_9TELE</name>
<keyword evidence="4" id="KW-0010">Activator</keyword>
<dbReference type="Pfam" id="PF03131">
    <property type="entry name" value="bZIP_Maf"/>
    <property type="match status" value="1"/>
</dbReference>
<dbReference type="PANTHER" id="PTHR24411">
    <property type="entry name" value="NUCLEAR FACTOR ERYTHROID 2-RELATED FACTOR"/>
    <property type="match status" value="1"/>
</dbReference>
<dbReference type="GO" id="GO:0005634">
    <property type="term" value="C:nucleus"/>
    <property type="evidence" value="ECO:0007669"/>
    <property type="project" value="TreeGrafter"/>
</dbReference>
<evidence type="ECO:0000259" key="9">
    <source>
        <dbReference type="PROSITE" id="PS50217"/>
    </source>
</evidence>
<dbReference type="SUPFAM" id="SSF47454">
    <property type="entry name" value="A DNA-binding domain in eukaryotic transcription factors"/>
    <property type="match status" value="1"/>
</dbReference>
<dbReference type="InterPro" id="IPR047167">
    <property type="entry name" value="NFE2-like"/>
</dbReference>
<comment type="similarity">
    <text evidence="1">Belongs to the bZIP family. CNC subfamily.</text>
</comment>
<evidence type="ECO:0000313" key="11">
    <source>
        <dbReference type="Proteomes" id="UP000324632"/>
    </source>
</evidence>
<dbReference type="InterPro" id="IPR004826">
    <property type="entry name" value="bZIP_Maf"/>
</dbReference>
<evidence type="ECO:0000256" key="1">
    <source>
        <dbReference type="ARBA" id="ARBA00008157"/>
    </source>
</evidence>
<evidence type="ECO:0000256" key="8">
    <source>
        <dbReference type="SAM" id="MobiDB-lite"/>
    </source>
</evidence>
<keyword evidence="7" id="KW-0175">Coiled coil</keyword>
<feature type="region of interest" description="Disordered" evidence="8">
    <location>
        <begin position="408"/>
        <end position="427"/>
    </location>
</feature>
<evidence type="ECO:0000256" key="4">
    <source>
        <dbReference type="ARBA" id="ARBA00023159"/>
    </source>
</evidence>